<dbReference type="GO" id="GO:0016020">
    <property type="term" value="C:membrane"/>
    <property type="evidence" value="ECO:0007669"/>
    <property type="project" value="TreeGrafter"/>
</dbReference>
<proteinExistence type="predicted"/>
<keyword evidence="1" id="KW-1133">Transmembrane helix</keyword>
<keyword evidence="1" id="KW-0472">Membrane</keyword>
<keyword evidence="4" id="KW-1185">Reference proteome</keyword>
<feature type="transmembrane region" description="Helical" evidence="1">
    <location>
        <begin position="330"/>
        <end position="354"/>
    </location>
</feature>
<dbReference type="EMBL" id="VJMH01006748">
    <property type="protein sequence ID" value="KAF0688186.1"/>
    <property type="molecule type" value="Genomic_DNA"/>
</dbReference>
<feature type="transmembrane region" description="Helical" evidence="1">
    <location>
        <begin position="27"/>
        <end position="45"/>
    </location>
</feature>
<dbReference type="PANTHER" id="PTHR13146">
    <property type="match status" value="1"/>
</dbReference>
<sequence length="420" mass="46411">MCPSKPAQPTKVDDHLEEDESDCTREGFVWGLVMLLTGTFCTIFTKAQFGIRATGTEVCVIDGVASTLCYFDKPWFGVVQMKFGMAGCLAVVWIQQALRKKKHKGTKDRLMVVDDEHDASWHTITWVLVPAALDLLCTILANVGLLWISSSIQQMTKGSLVLFNALVLVQCMGKRLFAYQYVSIAVVVLAITLVAYVGLVHSGSTSTTTDQADQANIILGFVCILLSQFVTAWQIVTEEWLLTEHQLSPAVLVGWEGLWGLLFFVVLGPVLMLTPAGDSGMAKIWHEDFTDTFVKLRHSSSLVGTIFLYCICTGVYNFSANCVTKHLSSVMCSILDTMRALGIWIVALALYYVVGQTGATSAGEQWTAWSWLELTGFVLLVVGTLMYKKVIRVPVHALYEAEEREHAHLHEKTPLMVATV</sequence>
<feature type="transmembrane region" description="Helical" evidence="1">
    <location>
        <begin position="75"/>
        <end position="94"/>
    </location>
</feature>
<organism evidence="3 4">
    <name type="scientific">Aphanomyces stellatus</name>
    <dbReference type="NCBI Taxonomy" id="120398"/>
    <lineage>
        <taxon>Eukaryota</taxon>
        <taxon>Sar</taxon>
        <taxon>Stramenopiles</taxon>
        <taxon>Oomycota</taxon>
        <taxon>Saprolegniomycetes</taxon>
        <taxon>Saprolegniales</taxon>
        <taxon>Verrucalvaceae</taxon>
        <taxon>Aphanomyces</taxon>
    </lineage>
</organism>
<name>A0A485LEF5_9STRA</name>
<reference evidence="2" key="2">
    <citation type="submission" date="2019-06" db="EMBL/GenBank/DDBJ databases">
        <title>Genomics analysis of Aphanomyces spp. identifies a new class of oomycete effector associated with host adaptation.</title>
        <authorList>
            <person name="Gaulin E."/>
        </authorList>
    </citation>
    <scope>NUCLEOTIDE SEQUENCE</scope>
    <source>
        <strain evidence="2">CBS 578.67</strain>
    </source>
</reference>
<dbReference type="PANTHER" id="PTHR13146:SF6">
    <property type="entry name" value="THH1_TOM1_TOM3 DOMAIN-CONTAINING PROTEIN"/>
    <property type="match status" value="1"/>
</dbReference>
<feature type="transmembrane region" description="Helical" evidence="1">
    <location>
        <begin position="257"/>
        <end position="276"/>
    </location>
</feature>
<reference evidence="3 4" key="1">
    <citation type="submission" date="2019-03" db="EMBL/GenBank/DDBJ databases">
        <authorList>
            <person name="Gaulin E."/>
            <person name="Dumas B."/>
        </authorList>
    </citation>
    <scope>NUCLEOTIDE SEQUENCE [LARGE SCALE GENOMIC DNA]</scope>
    <source>
        <strain evidence="3">CBS 568.67</strain>
    </source>
</reference>
<dbReference type="OrthoDB" id="29773at2759"/>
<feature type="transmembrane region" description="Helical" evidence="1">
    <location>
        <begin position="366"/>
        <end position="387"/>
    </location>
</feature>
<dbReference type="Proteomes" id="UP000332933">
    <property type="component" value="Unassembled WGS sequence"/>
</dbReference>
<evidence type="ECO:0000313" key="3">
    <source>
        <dbReference type="EMBL" id="VFT96885.1"/>
    </source>
</evidence>
<protein>
    <submittedName>
        <fullName evidence="3">Aste57867_20191 protein</fullName>
    </submittedName>
</protein>
<dbReference type="EMBL" id="CAADRA010006771">
    <property type="protein sequence ID" value="VFT96885.1"/>
    <property type="molecule type" value="Genomic_DNA"/>
</dbReference>
<feature type="transmembrane region" description="Helical" evidence="1">
    <location>
        <begin position="124"/>
        <end position="148"/>
    </location>
</feature>
<dbReference type="AlphaFoldDB" id="A0A485LEF5"/>
<evidence type="ECO:0000313" key="4">
    <source>
        <dbReference type="Proteomes" id="UP000332933"/>
    </source>
</evidence>
<keyword evidence="1" id="KW-0812">Transmembrane</keyword>
<accession>A0A485LEF5</accession>
<feature type="transmembrane region" description="Helical" evidence="1">
    <location>
        <begin position="176"/>
        <end position="197"/>
    </location>
</feature>
<feature type="transmembrane region" description="Helical" evidence="1">
    <location>
        <begin position="296"/>
        <end position="318"/>
    </location>
</feature>
<evidence type="ECO:0000256" key="1">
    <source>
        <dbReference type="SAM" id="Phobius"/>
    </source>
</evidence>
<gene>
    <name evidence="3" type="primary">Aste57867_20191</name>
    <name evidence="2" type="ORF">As57867_020125</name>
    <name evidence="3" type="ORF">ASTE57867_20191</name>
</gene>
<feature type="transmembrane region" description="Helical" evidence="1">
    <location>
        <begin position="217"/>
        <end position="236"/>
    </location>
</feature>
<evidence type="ECO:0000313" key="2">
    <source>
        <dbReference type="EMBL" id="KAF0688186.1"/>
    </source>
</evidence>